<protein>
    <submittedName>
        <fullName evidence="1">Uncharacterized protein</fullName>
    </submittedName>
</protein>
<evidence type="ECO:0000313" key="2">
    <source>
        <dbReference type="Proteomes" id="UP001283361"/>
    </source>
</evidence>
<keyword evidence="2" id="KW-1185">Reference proteome</keyword>
<sequence length="98" mass="11099">MVASEDKEMKTRNQFHIGFKGLSDRATVGHTCRDNRLATRRAFLRYSGCLVTCLPDERIHTNAGIKELTETNRPGLVYPTFHGSPTLFRLSSDFGERP</sequence>
<reference evidence="1" key="1">
    <citation type="journal article" date="2023" name="G3 (Bethesda)">
        <title>A reference genome for the long-term kleptoplast-retaining sea slug Elysia crispata morphotype clarki.</title>
        <authorList>
            <person name="Eastman K.E."/>
            <person name="Pendleton A.L."/>
            <person name="Shaikh M.A."/>
            <person name="Suttiyut T."/>
            <person name="Ogas R."/>
            <person name="Tomko P."/>
            <person name="Gavelis G."/>
            <person name="Widhalm J.R."/>
            <person name="Wisecaver J.H."/>
        </authorList>
    </citation>
    <scope>NUCLEOTIDE SEQUENCE</scope>
    <source>
        <strain evidence="1">ECLA1</strain>
    </source>
</reference>
<dbReference type="Proteomes" id="UP001283361">
    <property type="component" value="Unassembled WGS sequence"/>
</dbReference>
<accession>A0AAE0Y3D9</accession>
<dbReference type="EMBL" id="JAWDGP010007030">
    <property type="protein sequence ID" value="KAK3731115.1"/>
    <property type="molecule type" value="Genomic_DNA"/>
</dbReference>
<organism evidence="1 2">
    <name type="scientific">Elysia crispata</name>
    <name type="common">lettuce slug</name>
    <dbReference type="NCBI Taxonomy" id="231223"/>
    <lineage>
        <taxon>Eukaryota</taxon>
        <taxon>Metazoa</taxon>
        <taxon>Spiralia</taxon>
        <taxon>Lophotrochozoa</taxon>
        <taxon>Mollusca</taxon>
        <taxon>Gastropoda</taxon>
        <taxon>Heterobranchia</taxon>
        <taxon>Euthyneura</taxon>
        <taxon>Panpulmonata</taxon>
        <taxon>Sacoglossa</taxon>
        <taxon>Placobranchoidea</taxon>
        <taxon>Plakobranchidae</taxon>
        <taxon>Elysia</taxon>
    </lineage>
</organism>
<dbReference type="AlphaFoldDB" id="A0AAE0Y3D9"/>
<name>A0AAE0Y3D9_9GAST</name>
<proteinExistence type="predicted"/>
<gene>
    <name evidence="1" type="ORF">RRG08_047810</name>
</gene>
<evidence type="ECO:0000313" key="1">
    <source>
        <dbReference type="EMBL" id="KAK3731115.1"/>
    </source>
</evidence>
<comment type="caution">
    <text evidence="1">The sequence shown here is derived from an EMBL/GenBank/DDBJ whole genome shotgun (WGS) entry which is preliminary data.</text>
</comment>